<reference evidence="4 5" key="1">
    <citation type="submission" date="2012-09" db="EMBL/GenBank/DDBJ databases">
        <title>Genome Sequence of alkane-degrading Bacterium Alcanivorax jadensis T9.</title>
        <authorList>
            <person name="Lai Q."/>
            <person name="Shao Z."/>
        </authorList>
    </citation>
    <scope>NUCLEOTIDE SEQUENCE [LARGE SCALE GENOMIC DNA]</scope>
    <source>
        <strain evidence="4 5">T9</strain>
    </source>
</reference>
<dbReference type="PROSITE" id="PS00941">
    <property type="entry name" value="CARBOXYLESTERASE_B_2"/>
    <property type="match status" value="1"/>
</dbReference>
<dbReference type="EMBL" id="ARXU01000001">
    <property type="protein sequence ID" value="KGD63022.1"/>
    <property type="molecule type" value="Genomic_DNA"/>
</dbReference>
<dbReference type="InterPro" id="IPR019819">
    <property type="entry name" value="Carboxylesterase_B_CS"/>
</dbReference>
<dbReference type="Proteomes" id="UP000029443">
    <property type="component" value="Unassembled WGS sequence"/>
</dbReference>
<protein>
    <submittedName>
        <fullName evidence="4">Carboxylesterase</fullName>
    </submittedName>
</protein>
<dbReference type="PRINTS" id="PR00878">
    <property type="entry name" value="CHOLNESTRASE"/>
</dbReference>
<gene>
    <name evidence="4" type="ORF">T9A_00342</name>
</gene>
<dbReference type="RefSeq" id="WP_035244552.1">
    <property type="nucleotide sequence ID" value="NZ_ARXU01000001.1"/>
</dbReference>
<evidence type="ECO:0000313" key="4">
    <source>
        <dbReference type="EMBL" id="KGD63022.1"/>
    </source>
</evidence>
<dbReference type="PANTHER" id="PTHR11559">
    <property type="entry name" value="CARBOXYLESTERASE"/>
    <property type="match status" value="1"/>
</dbReference>
<feature type="domain" description="Carboxylesterase type B" evidence="3">
    <location>
        <begin position="8"/>
        <end position="468"/>
    </location>
</feature>
<accession>A0ABR4WHD0</accession>
<keyword evidence="2" id="KW-0378">Hydrolase</keyword>
<dbReference type="InterPro" id="IPR029058">
    <property type="entry name" value="AB_hydrolase_fold"/>
</dbReference>
<evidence type="ECO:0000313" key="5">
    <source>
        <dbReference type="Proteomes" id="UP000029443"/>
    </source>
</evidence>
<comment type="similarity">
    <text evidence="1">Belongs to the type-B carboxylesterase/lipase family.</text>
</comment>
<evidence type="ECO:0000256" key="2">
    <source>
        <dbReference type="ARBA" id="ARBA00022801"/>
    </source>
</evidence>
<dbReference type="InterPro" id="IPR000997">
    <property type="entry name" value="Cholinesterase"/>
</dbReference>
<dbReference type="Gene3D" id="3.40.50.1820">
    <property type="entry name" value="alpha/beta hydrolase"/>
    <property type="match status" value="1"/>
</dbReference>
<dbReference type="SUPFAM" id="SSF53474">
    <property type="entry name" value="alpha/beta-Hydrolases"/>
    <property type="match status" value="1"/>
</dbReference>
<evidence type="ECO:0000256" key="1">
    <source>
        <dbReference type="ARBA" id="ARBA00005964"/>
    </source>
</evidence>
<proteinExistence type="inferred from homology"/>
<comment type="caution">
    <text evidence="4">The sequence shown here is derived from an EMBL/GenBank/DDBJ whole genome shotgun (WGS) entry which is preliminary data.</text>
</comment>
<keyword evidence="5" id="KW-1185">Reference proteome</keyword>
<evidence type="ECO:0000259" key="3">
    <source>
        <dbReference type="Pfam" id="PF00135"/>
    </source>
</evidence>
<organism evidence="4 5">
    <name type="scientific">Alcanivorax jadensis T9</name>
    <dbReference type="NCBI Taxonomy" id="1177181"/>
    <lineage>
        <taxon>Bacteria</taxon>
        <taxon>Pseudomonadati</taxon>
        <taxon>Pseudomonadota</taxon>
        <taxon>Gammaproteobacteria</taxon>
        <taxon>Oceanospirillales</taxon>
        <taxon>Alcanivoracaceae</taxon>
        <taxon>Alcanivorax</taxon>
    </lineage>
</organism>
<sequence>MSAVIRQGHYQGLASNGVTEYRGIPFALPPLGEHRFKAPRPLPDADNQVTADQYPQPSLQMKNPLMGVHESSEDCLYLNIWVPEGEGPFPVMVWFHGGAYLAGSISQPLYNGAELARSQKVVVVNAAYRLGAMGFADFTAVASELQADSNLGLRDQVAALEWVQENISGFTGDADRVTVFGESAGGFSVCALLACPRAASLFHAAIVQSGAADFVLAPEQVRKVTDAFVAALPGEGSAAERLRDCSDKDWIKAQNQAVKVLVDRGLRTTTPQFAMNFLPMVDGDLLPQLPIEAIAAGAAADKRLLAGVCQDEYHFFQYAGVLAGTVKMASVRDVDDQEIQRRFERGLPGNGARAFDYYRTTVKAAPRRSPLDVFSAMESDRLFRVPTVRLLDAQSRHNPDCWGFQFTWQSEPFGLPLGACHVVDVPFVFGVTDTPAGIYFTGGGDAARALSRQVQDAWGAFAHGDDPGWQGWSVGRQVRQLGPGDEMAGLLDDAAEALWETIIPVPK</sequence>
<dbReference type="Pfam" id="PF00135">
    <property type="entry name" value="COesterase"/>
    <property type="match status" value="1"/>
</dbReference>
<dbReference type="InterPro" id="IPR002018">
    <property type="entry name" value="CarbesteraseB"/>
</dbReference>
<name>A0ABR4WHD0_9GAMM</name>
<dbReference type="InterPro" id="IPR050309">
    <property type="entry name" value="Type-B_Carboxylest/Lipase"/>
</dbReference>